<organism evidence="1">
    <name type="scientific">Faunusvirus sp</name>
    <dbReference type="NCBI Taxonomy" id="2487766"/>
    <lineage>
        <taxon>Viruses</taxon>
        <taxon>Varidnaviria</taxon>
        <taxon>Bamfordvirae</taxon>
        <taxon>Nucleocytoviricota</taxon>
        <taxon>Megaviricetes</taxon>
        <taxon>Imitervirales</taxon>
        <taxon>Mimiviridae</taxon>
    </lineage>
</organism>
<dbReference type="EMBL" id="MK072132">
    <property type="protein sequence ID" value="AYV79023.1"/>
    <property type="molecule type" value="Genomic_DNA"/>
</dbReference>
<sequence>MILAYMKSPPQLPFVVPLIPFRPAARPAVKSLPSPPIKSLNSVMPYVAAKLKLKFINLDQLESMDESDAMPPSAPELKRHAAQARPMFQPLVSGDISPESFKIPIIDTVTVRISVAIGTKKVPLATVSQRALYLLSKSYRTYIDKHKTSENSELVLRTICNAERNTSSESKILHNTNTLRYVGKIFICVFSGTCIKREIISHEITTEHLNYLKLIMLELNIDAKFTCDRCRHCVNEQDRFAVRYDKIKKVRH</sequence>
<protein>
    <submittedName>
        <fullName evidence="1">Uncharacterized protein</fullName>
    </submittedName>
</protein>
<accession>A0A3G4ZZL7</accession>
<evidence type="ECO:0000313" key="1">
    <source>
        <dbReference type="EMBL" id="AYV79023.1"/>
    </source>
</evidence>
<proteinExistence type="predicted"/>
<name>A0A3G4ZZL7_9VIRU</name>
<reference evidence="1" key="1">
    <citation type="submission" date="2018-10" db="EMBL/GenBank/DDBJ databases">
        <title>Hidden diversity of soil giant viruses.</title>
        <authorList>
            <person name="Schulz F."/>
            <person name="Alteio L."/>
            <person name="Goudeau D."/>
            <person name="Ryan E.M."/>
            <person name="Malmstrom R.R."/>
            <person name="Blanchard J."/>
            <person name="Woyke T."/>
        </authorList>
    </citation>
    <scope>NUCLEOTIDE SEQUENCE</scope>
    <source>
        <strain evidence="1">FNV1</strain>
    </source>
</reference>
<gene>
    <name evidence="1" type="ORF">Faunusvirus1_43</name>
</gene>